<name>R2R2M3_9ENTE</name>
<organism evidence="1 3">
    <name type="scientific">Enterococcus moraviensis ATCC BAA-383</name>
    <dbReference type="NCBI Taxonomy" id="1158609"/>
    <lineage>
        <taxon>Bacteria</taxon>
        <taxon>Bacillati</taxon>
        <taxon>Bacillota</taxon>
        <taxon>Bacilli</taxon>
        <taxon>Lactobacillales</taxon>
        <taxon>Enterococcaceae</taxon>
        <taxon>Enterococcus</taxon>
    </lineage>
</organism>
<protein>
    <submittedName>
        <fullName evidence="1">Uncharacterized protein</fullName>
    </submittedName>
</protein>
<dbReference type="PATRIC" id="fig|1158609.3.peg.848"/>
<evidence type="ECO:0000313" key="4">
    <source>
        <dbReference type="Proteomes" id="UP000014157"/>
    </source>
</evidence>
<accession>R2R2M3</accession>
<evidence type="ECO:0000313" key="2">
    <source>
        <dbReference type="EMBL" id="EOT73983.1"/>
    </source>
</evidence>
<dbReference type="AlphaFoldDB" id="R2R2M3"/>
<reference evidence="1 3" key="1">
    <citation type="submission" date="2013-02" db="EMBL/GenBank/DDBJ databases">
        <title>The Genome Sequence of Enterococcus moraviensis BAA-383.</title>
        <authorList>
            <consortium name="The Broad Institute Genome Sequencing Platform"/>
            <consortium name="The Broad Institute Genome Sequencing Center for Infectious Disease"/>
            <person name="Earl A.M."/>
            <person name="Gilmore M.S."/>
            <person name="Lebreton F."/>
            <person name="Walker B."/>
            <person name="Young S.K."/>
            <person name="Zeng Q."/>
            <person name="Gargeya S."/>
            <person name="Fitzgerald M."/>
            <person name="Haas B."/>
            <person name="Abouelleil A."/>
            <person name="Alvarado L."/>
            <person name="Arachchi H.M."/>
            <person name="Berlin A.M."/>
            <person name="Chapman S.B."/>
            <person name="Dewar J."/>
            <person name="Goldberg J."/>
            <person name="Griggs A."/>
            <person name="Gujja S."/>
            <person name="Hansen M."/>
            <person name="Howarth C."/>
            <person name="Imamovic A."/>
            <person name="Larimer J."/>
            <person name="McCowan C."/>
            <person name="Murphy C."/>
            <person name="Neiman D."/>
            <person name="Pearson M."/>
            <person name="Priest M."/>
            <person name="Roberts A."/>
            <person name="Saif S."/>
            <person name="Shea T."/>
            <person name="Sisk P."/>
            <person name="Sykes S."/>
            <person name="Wortman J."/>
            <person name="Nusbaum C."/>
            <person name="Birren B."/>
        </authorList>
    </citation>
    <scope>NUCLEOTIDE SEQUENCE [LARGE SCALE GENOMIC DNA]</scope>
    <source>
        <strain evidence="1 3">ATCC BAA-383</strain>
    </source>
</reference>
<dbReference type="Proteomes" id="UP000014157">
    <property type="component" value="Unassembled WGS sequence"/>
</dbReference>
<keyword evidence="4" id="KW-1185">Reference proteome</keyword>
<reference evidence="2 4" key="2">
    <citation type="submission" date="2013-03" db="EMBL/GenBank/DDBJ databases">
        <title>The Genome Sequence of Enterococcus moraviensis BAA-383 (PacBio/Illumina hybrid assembly).</title>
        <authorList>
            <consortium name="The Broad Institute Genomics Platform"/>
            <consortium name="The Broad Institute Genome Sequencing Center for Infectious Disease"/>
            <person name="Earl A."/>
            <person name="Russ C."/>
            <person name="Gilmore M."/>
            <person name="Surin D."/>
            <person name="Walker B."/>
            <person name="Young S."/>
            <person name="Zeng Q."/>
            <person name="Gargeya S."/>
            <person name="Fitzgerald M."/>
            <person name="Haas B."/>
            <person name="Abouelleil A."/>
            <person name="Allen A.W."/>
            <person name="Alvarado L."/>
            <person name="Arachchi H.M."/>
            <person name="Berlin A.M."/>
            <person name="Chapman S.B."/>
            <person name="Gainer-Dewar J."/>
            <person name="Goldberg J."/>
            <person name="Griggs A."/>
            <person name="Gujja S."/>
            <person name="Hansen M."/>
            <person name="Howarth C."/>
            <person name="Imamovic A."/>
            <person name="Ireland A."/>
            <person name="Larimer J."/>
            <person name="McCowan C."/>
            <person name="Murphy C."/>
            <person name="Pearson M."/>
            <person name="Poon T.W."/>
            <person name="Priest M."/>
            <person name="Roberts A."/>
            <person name="Saif S."/>
            <person name="Shea T."/>
            <person name="Sisk P."/>
            <person name="Sykes S."/>
            <person name="Wortman J."/>
            <person name="Nusbaum C."/>
            <person name="Birren B."/>
        </authorList>
    </citation>
    <scope>NUCLEOTIDE SEQUENCE [LARGE SCALE GENOMIC DNA]</scope>
    <source>
        <strain evidence="2 4">ATCC BAA-383</strain>
    </source>
</reference>
<gene>
    <name evidence="2" type="ORF">I586_00979</name>
    <name evidence="1" type="ORF">UAY_00887</name>
</gene>
<dbReference type="EMBL" id="ASWB01000001">
    <property type="protein sequence ID" value="EOT73983.1"/>
    <property type="molecule type" value="Genomic_DNA"/>
</dbReference>
<comment type="caution">
    <text evidence="1">The sequence shown here is derived from an EMBL/GenBank/DDBJ whole genome shotgun (WGS) entry which is preliminary data.</text>
</comment>
<dbReference type="STRING" id="155617.RV09_GL002891"/>
<dbReference type="HOGENOM" id="CLU_3117649_0_0_9"/>
<evidence type="ECO:0000313" key="3">
    <source>
        <dbReference type="Proteomes" id="UP000013781"/>
    </source>
</evidence>
<dbReference type="EMBL" id="AJAS01000008">
    <property type="protein sequence ID" value="EOI03140.1"/>
    <property type="molecule type" value="Genomic_DNA"/>
</dbReference>
<proteinExistence type="predicted"/>
<dbReference type="Proteomes" id="UP000013781">
    <property type="component" value="Unassembled WGS sequence"/>
</dbReference>
<sequence>MNGYVILVGGEGSVKYAFVGLDRATGNITTLHLKSIKELAKRAPSLGLIP</sequence>
<evidence type="ECO:0000313" key="1">
    <source>
        <dbReference type="EMBL" id="EOI03140.1"/>
    </source>
</evidence>